<accession>A0A1I5W510</accession>
<keyword evidence="3" id="KW-1185">Reference proteome</keyword>
<evidence type="ECO:0000313" key="3">
    <source>
        <dbReference type="Proteomes" id="UP000243106"/>
    </source>
</evidence>
<name>A0A1I5W510_9RHOB</name>
<organism evidence="2 3">
    <name type="scientific">Roseivivax halotolerans</name>
    <dbReference type="NCBI Taxonomy" id="93684"/>
    <lineage>
        <taxon>Bacteria</taxon>
        <taxon>Pseudomonadati</taxon>
        <taxon>Pseudomonadota</taxon>
        <taxon>Alphaproteobacteria</taxon>
        <taxon>Rhodobacterales</taxon>
        <taxon>Roseobacteraceae</taxon>
        <taxon>Roseivivax</taxon>
    </lineage>
</organism>
<dbReference type="PROSITE" id="PS52050">
    <property type="entry name" value="WYL"/>
    <property type="match status" value="1"/>
</dbReference>
<dbReference type="Proteomes" id="UP000243106">
    <property type="component" value="Unassembled WGS sequence"/>
</dbReference>
<protein>
    <recommendedName>
        <fullName evidence="1">WYL domain-containing protein</fullName>
    </recommendedName>
</protein>
<reference evidence="3" key="1">
    <citation type="submission" date="2016-10" db="EMBL/GenBank/DDBJ databases">
        <authorList>
            <person name="Varghese N."/>
            <person name="Submissions S."/>
        </authorList>
    </citation>
    <scope>NUCLEOTIDE SEQUENCE [LARGE SCALE GENOMIC DNA]</scope>
    <source>
        <strain evidence="3">JCM 10271</strain>
    </source>
</reference>
<feature type="domain" description="WYL" evidence="1">
    <location>
        <begin position="4"/>
        <end position="61"/>
    </location>
</feature>
<dbReference type="EMBL" id="FOXV01000002">
    <property type="protein sequence ID" value="SFQ14753.1"/>
    <property type="molecule type" value="Genomic_DNA"/>
</dbReference>
<dbReference type="InterPro" id="IPR026881">
    <property type="entry name" value="WYL_dom"/>
</dbReference>
<dbReference type="Pfam" id="PF13280">
    <property type="entry name" value="WYL"/>
    <property type="match status" value="1"/>
</dbReference>
<evidence type="ECO:0000259" key="1">
    <source>
        <dbReference type="Pfam" id="PF13280"/>
    </source>
</evidence>
<proteinExistence type="predicted"/>
<gene>
    <name evidence="2" type="ORF">SAMN05421853_102128</name>
</gene>
<sequence length="72" mass="8704">MAEVHQSQELVFNYRNWRGTESTRRVLPKRIWFGESEWHSGPQWFMQALDLEKNEIRDFALVDMVFTHPPAR</sequence>
<dbReference type="AlphaFoldDB" id="A0A1I5W510"/>
<evidence type="ECO:0000313" key="2">
    <source>
        <dbReference type="EMBL" id="SFQ14753.1"/>
    </source>
</evidence>